<reference evidence="1 2" key="1">
    <citation type="journal article" date="2017" name="Genome Announc.">
        <title>Draft Genome Sequence of a Sporulating and Motile Strain of Lachnotalea glycerini Isolated from Water in Quebec City, Canada.</title>
        <authorList>
            <person name="Maheux A.F."/>
            <person name="Boudreau D.K."/>
            <person name="Berube E."/>
            <person name="Boissinot M."/>
            <person name="Raymond F."/>
            <person name="Brodeur S."/>
            <person name="Corbeil J."/>
            <person name="Isabel S."/>
            <person name="Omar R.F."/>
            <person name="Bergeron M.G."/>
        </authorList>
    </citation>
    <scope>NUCLEOTIDE SEQUENCE [LARGE SCALE GENOMIC DNA]</scope>
    <source>
        <strain evidence="1 2">CCRI-19302</strain>
    </source>
</reference>
<evidence type="ECO:0000313" key="2">
    <source>
        <dbReference type="Proteomes" id="UP000216411"/>
    </source>
</evidence>
<dbReference type="RefSeq" id="WP_094375773.1">
    <property type="nucleotide sequence ID" value="NZ_NOKA02000021.1"/>
</dbReference>
<keyword evidence="2" id="KW-1185">Reference proteome</keyword>
<dbReference type="AlphaFoldDB" id="A0A371JEK2"/>
<dbReference type="EMBL" id="NOKA02000021">
    <property type="protein sequence ID" value="RDY31155.1"/>
    <property type="molecule type" value="Genomic_DNA"/>
</dbReference>
<evidence type="ECO:0000313" key="1">
    <source>
        <dbReference type="EMBL" id="RDY31155.1"/>
    </source>
</evidence>
<organism evidence="1 2">
    <name type="scientific">Lachnotalea glycerini</name>
    <dbReference type="NCBI Taxonomy" id="1763509"/>
    <lineage>
        <taxon>Bacteria</taxon>
        <taxon>Bacillati</taxon>
        <taxon>Bacillota</taxon>
        <taxon>Clostridia</taxon>
        <taxon>Lachnospirales</taxon>
        <taxon>Lachnospiraceae</taxon>
        <taxon>Lachnotalea</taxon>
    </lineage>
</organism>
<protein>
    <submittedName>
        <fullName evidence="1">Uncharacterized protein</fullName>
    </submittedName>
</protein>
<dbReference type="Proteomes" id="UP000216411">
    <property type="component" value="Unassembled WGS sequence"/>
</dbReference>
<name>A0A371JEK2_9FIRM</name>
<proteinExistence type="predicted"/>
<accession>A0A371JEK2</accession>
<gene>
    <name evidence="1" type="ORF">CG710_011235</name>
</gene>
<comment type="caution">
    <text evidence="1">The sequence shown here is derived from an EMBL/GenBank/DDBJ whole genome shotgun (WGS) entry which is preliminary data.</text>
</comment>
<dbReference type="OrthoDB" id="2029085at2"/>
<sequence>MNNDNRGTISQQGNIMRIDNALVEEVSAPNRATGYLLVSYAVLKPKGMTSIQLLRLNIGRNTVILNSFGLSMCLCDIRKGMWIDSLFSPIMTRSIPPQSSAFLVVARRELKSSVSVTTDRIAMVDVNNNFLYTGNPNNINSQIRFALSNSTTISDRNGNPVSLRSLRPGQMVRVTHANFQTASIPPQTTAFHVQLL</sequence>